<dbReference type="Gene3D" id="3.90.180.10">
    <property type="entry name" value="Medium-chain alcohol dehydrogenases, catalytic domain"/>
    <property type="match status" value="1"/>
</dbReference>
<keyword evidence="4" id="KW-0862">Zinc</keyword>
<organism evidence="6 8">
    <name type="scientific">Peronospora effusa</name>
    <dbReference type="NCBI Taxonomy" id="542832"/>
    <lineage>
        <taxon>Eukaryota</taxon>
        <taxon>Sar</taxon>
        <taxon>Stramenopiles</taxon>
        <taxon>Oomycota</taxon>
        <taxon>Peronosporomycetes</taxon>
        <taxon>Peronosporales</taxon>
        <taxon>Peronosporaceae</taxon>
        <taxon>Peronospora</taxon>
    </lineage>
</organism>
<dbReference type="PANTHER" id="PTHR43161">
    <property type="entry name" value="SORBITOL DEHYDROGENASE"/>
    <property type="match status" value="1"/>
</dbReference>
<dbReference type="InterPro" id="IPR011032">
    <property type="entry name" value="GroES-like_sf"/>
</dbReference>
<evidence type="ECO:0000313" key="9">
    <source>
        <dbReference type="Proteomes" id="UP000286097"/>
    </source>
</evidence>
<evidence type="ECO:0000256" key="5">
    <source>
        <dbReference type="ARBA" id="ARBA00023002"/>
    </source>
</evidence>
<dbReference type="Proteomes" id="UP000286097">
    <property type="component" value="Unassembled WGS sequence"/>
</dbReference>
<evidence type="ECO:0000256" key="1">
    <source>
        <dbReference type="ARBA" id="ARBA00001947"/>
    </source>
</evidence>
<evidence type="ECO:0000313" key="8">
    <source>
        <dbReference type="Proteomes" id="UP000282087"/>
    </source>
</evidence>
<evidence type="ECO:0000256" key="2">
    <source>
        <dbReference type="ARBA" id="ARBA00008072"/>
    </source>
</evidence>
<dbReference type="EMBL" id="QLLG01000113">
    <property type="protein sequence ID" value="RMX68135.1"/>
    <property type="molecule type" value="Genomic_DNA"/>
</dbReference>
<dbReference type="GO" id="GO:0046872">
    <property type="term" value="F:metal ion binding"/>
    <property type="evidence" value="ECO:0007669"/>
    <property type="project" value="UniProtKB-KW"/>
</dbReference>
<evidence type="ECO:0000313" key="6">
    <source>
        <dbReference type="EMBL" id="RMX68135.1"/>
    </source>
</evidence>
<gene>
    <name evidence="7" type="ORF">DD237_005674</name>
    <name evidence="6" type="ORF">DD238_007456</name>
</gene>
<comment type="similarity">
    <text evidence="2">Belongs to the zinc-containing alcohol dehydrogenase family.</text>
</comment>
<keyword evidence="8" id="KW-1185">Reference proteome</keyword>
<dbReference type="VEuPathDB" id="FungiDB:DD237_005674"/>
<sequence length="66" mass="7304">MAIEFGVSCRRCVCCLEDTYNLCLDMAFAAALPYDGTLAKCYMMPEDFCYKLLSNVSIQEGACLSP</sequence>
<keyword evidence="3" id="KW-0479">Metal-binding</keyword>
<reference evidence="8 9" key="1">
    <citation type="submission" date="2018-06" db="EMBL/GenBank/DDBJ databases">
        <title>Comparative genomics of downy mildews reveals potential adaptations to biotrophy.</title>
        <authorList>
            <person name="Fletcher K."/>
            <person name="Klosterman S.J."/>
            <person name="Derevnina L."/>
            <person name="Martin F."/>
            <person name="Koike S."/>
            <person name="Reyes Chin-Wo S."/>
            <person name="Mou B."/>
            <person name="Michelmore R."/>
        </authorList>
    </citation>
    <scope>NUCLEOTIDE SEQUENCE [LARGE SCALE GENOMIC DNA]</scope>
    <source>
        <strain evidence="7 9">R13</strain>
        <strain evidence="6 8">R14</strain>
    </source>
</reference>
<evidence type="ECO:0000313" key="7">
    <source>
        <dbReference type="EMBL" id="RQM14454.1"/>
    </source>
</evidence>
<evidence type="ECO:0000256" key="3">
    <source>
        <dbReference type="ARBA" id="ARBA00022723"/>
    </source>
</evidence>
<evidence type="ECO:0000256" key="4">
    <source>
        <dbReference type="ARBA" id="ARBA00022833"/>
    </source>
</evidence>
<name>A0A3M6VMI3_9STRA</name>
<comment type="cofactor">
    <cofactor evidence="1">
        <name>Zn(2+)</name>
        <dbReference type="ChEBI" id="CHEBI:29105"/>
    </cofactor>
</comment>
<dbReference type="SUPFAM" id="SSF50129">
    <property type="entry name" value="GroES-like"/>
    <property type="match status" value="1"/>
</dbReference>
<dbReference type="GO" id="GO:0006062">
    <property type="term" value="P:sorbitol catabolic process"/>
    <property type="evidence" value="ECO:0007669"/>
    <property type="project" value="TreeGrafter"/>
</dbReference>
<dbReference type="STRING" id="542832.A0A3M6VMI3"/>
<dbReference type="AlphaFoldDB" id="A0A3M6VMI3"/>
<dbReference type="PANTHER" id="PTHR43161:SF9">
    <property type="entry name" value="SORBITOL DEHYDROGENASE"/>
    <property type="match status" value="1"/>
</dbReference>
<keyword evidence="5" id="KW-0560">Oxidoreductase</keyword>
<comment type="caution">
    <text evidence="6">The sequence shown here is derived from an EMBL/GenBank/DDBJ whole genome shotgun (WGS) entry which is preliminary data.</text>
</comment>
<dbReference type="GO" id="GO:0003939">
    <property type="term" value="F:L-iditol 2-dehydrogenase (NAD+) activity"/>
    <property type="evidence" value="ECO:0007669"/>
    <property type="project" value="TreeGrafter"/>
</dbReference>
<dbReference type="Proteomes" id="UP000282087">
    <property type="component" value="Unassembled WGS sequence"/>
</dbReference>
<dbReference type="EMBL" id="QKXF01000203">
    <property type="protein sequence ID" value="RQM14454.1"/>
    <property type="molecule type" value="Genomic_DNA"/>
</dbReference>
<accession>A0A3M6VMI3</accession>
<proteinExistence type="inferred from homology"/>
<protein>
    <submittedName>
        <fullName evidence="6">Uncharacterized protein</fullName>
    </submittedName>
</protein>